<evidence type="ECO:0000313" key="1">
    <source>
        <dbReference type="EMBL" id="KAG0410846.1"/>
    </source>
</evidence>
<dbReference type="Proteomes" id="UP000805193">
    <property type="component" value="Unassembled WGS sequence"/>
</dbReference>
<evidence type="ECO:0000313" key="2">
    <source>
        <dbReference type="Proteomes" id="UP000805193"/>
    </source>
</evidence>
<sequence length="316" mass="33554">MVNAVNAGLGRRGMGVGGFVVLSLLALGPPGSLGNQTREMQLLSALEKVLDALGSRIDEMYTDSAFGLRFADDQLHVLLEHLEAGPPAPPVALDAVRAVQVKAHRYARAAAVVVDTSSSTLAAGVLREGLWRAVNPGPPGAEDPSPANGTLDSPGLNESVSDRCLGQLFSGEGCRDVSGPCWRTMTGGGQRGYGLTHQVLFVTIGMALNCSVKMESLARQYRQPGPRVLLESLCRRVAQEAETAAEAGFPAHLWDLFLEQVAVCGSLGYPGFNRDSWIGNVLSWQRSDGCFAFRPAAHKATASSRNKREARTSRGA</sequence>
<protein>
    <submittedName>
        <fullName evidence="1">Uncharacterized protein</fullName>
    </submittedName>
</protein>
<reference evidence="1 2" key="1">
    <citation type="journal article" date="2020" name="Cell">
        <title>Large-Scale Comparative Analyses of Tick Genomes Elucidate Their Genetic Diversity and Vector Capacities.</title>
        <authorList>
            <consortium name="Tick Genome and Microbiome Consortium (TIGMIC)"/>
            <person name="Jia N."/>
            <person name="Wang J."/>
            <person name="Shi W."/>
            <person name="Du L."/>
            <person name="Sun Y."/>
            <person name="Zhan W."/>
            <person name="Jiang J.F."/>
            <person name="Wang Q."/>
            <person name="Zhang B."/>
            <person name="Ji P."/>
            <person name="Bell-Sakyi L."/>
            <person name="Cui X.M."/>
            <person name="Yuan T.T."/>
            <person name="Jiang B.G."/>
            <person name="Yang W.F."/>
            <person name="Lam T.T."/>
            <person name="Chang Q.C."/>
            <person name="Ding S.J."/>
            <person name="Wang X.J."/>
            <person name="Zhu J.G."/>
            <person name="Ruan X.D."/>
            <person name="Zhao L."/>
            <person name="Wei J.T."/>
            <person name="Ye R.Z."/>
            <person name="Que T.C."/>
            <person name="Du C.H."/>
            <person name="Zhou Y.H."/>
            <person name="Cheng J.X."/>
            <person name="Dai P.F."/>
            <person name="Guo W.B."/>
            <person name="Han X.H."/>
            <person name="Huang E.J."/>
            <person name="Li L.F."/>
            <person name="Wei W."/>
            <person name="Gao Y.C."/>
            <person name="Liu J.Z."/>
            <person name="Shao H.Z."/>
            <person name="Wang X."/>
            <person name="Wang C.C."/>
            <person name="Yang T.C."/>
            <person name="Huo Q.B."/>
            <person name="Li W."/>
            <person name="Chen H.Y."/>
            <person name="Chen S.E."/>
            <person name="Zhou L.G."/>
            <person name="Ni X.B."/>
            <person name="Tian J.H."/>
            <person name="Sheng Y."/>
            <person name="Liu T."/>
            <person name="Pan Y.S."/>
            <person name="Xia L.Y."/>
            <person name="Li J."/>
            <person name="Zhao F."/>
            <person name="Cao W.C."/>
        </authorList>
    </citation>
    <scope>NUCLEOTIDE SEQUENCE [LARGE SCALE GENOMIC DNA]</scope>
    <source>
        <strain evidence="1">Iper-2018</strain>
    </source>
</reference>
<dbReference type="EMBL" id="JABSTQ010011481">
    <property type="protein sequence ID" value="KAG0410846.1"/>
    <property type="molecule type" value="Genomic_DNA"/>
</dbReference>
<name>A0AC60NUL2_IXOPE</name>
<comment type="caution">
    <text evidence="1">The sequence shown here is derived from an EMBL/GenBank/DDBJ whole genome shotgun (WGS) entry which is preliminary data.</text>
</comment>
<gene>
    <name evidence="1" type="ORF">HPB47_012028</name>
</gene>
<organism evidence="1 2">
    <name type="scientific">Ixodes persulcatus</name>
    <name type="common">Taiga tick</name>
    <dbReference type="NCBI Taxonomy" id="34615"/>
    <lineage>
        <taxon>Eukaryota</taxon>
        <taxon>Metazoa</taxon>
        <taxon>Ecdysozoa</taxon>
        <taxon>Arthropoda</taxon>
        <taxon>Chelicerata</taxon>
        <taxon>Arachnida</taxon>
        <taxon>Acari</taxon>
        <taxon>Parasitiformes</taxon>
        <taxon>Ixodida</taxon>
        <taxon>Ixodoidea</taxon>
        <taxon>Ixodidae</taxon>
        <taxon>Ixodinae</taxon>
        <taxon>Ixodes</taxon>
    </lineage>
</organism>
<proteinExistence type="predicted"/>
<keyword evidence="2" id="KW-1185">Reference proteome</keyword>
<accession>A0AC60NUL2</accession>